<dbReference type="Proteomes" id="UP000657574">
    <property type="component" value="Unassembled WGS sequence"/>
</dbReference>
<protein>
    <submittedName>
        <fullName evidence="1">Uncharacterized protein</fullName>
    </submittedName>
</protein>
<gene>
    <name evidence="1" type="ORF">GCM10010121_075300</name>
</gene>
<accession>A0A917L9F4</accession>
<proteinExistence type="predicted"/>
<organism evidence="1 2">
    <name type="scientific">Streptomyces brasiliensis</name>
    <dbReference type="NCBI Taxonomy" id="1954"/>
    <lineage>
        <taxon>Bacteria</taxon>
        <taxon>Bacillati</taxon>
        <taxon>Actinomycetota</taxon>
        <taxon>Actinomycetes</taxon>
        <taxon>Kitasatosporales</taxon>
        <taxon>Streptomycetaceae</taxon>
        <taxon>Streptomyces</taxon>
    </lineage>
</organism>
<name>A0A917L9F4_9ACTN</name>
<reference evidence="1" key="2">
    <citation type="submission" date="2020-09" db="EMBL/GenBank/DDBJ databases">
        <authorList>
            <person name="Sun Q."/>
            <person name="Ohkuma M."/>
        </authorList>
    </citation>
    <scope>NUCLEOTIDE SEQUENCE</scope>
    <source>
        <strain evidence="1">JCM 3086</strain>
    </source>
</reference>
<evidence type="ECO:0000313" key="1">
    <source>
        <dbReference type="EMBL" id="GGJ53458.1"/>
    </source>
</evidence>
<keyword evidence="2" id="KW-1185">Reference proteome</keyword>
<evidence type="ECO:0000313" key="2">
    <source>
        <dbReference type="Proteomes" id="UP000657574"/>
    </source>
</evidence>
<reference evidence="1" key="1">
    <citation type="journal article" date="2014" name="Int. J. Syst. Evol. Microbiol.">
        <title>Complete genome sequence of Corynebacterium casei LMG S-19264T (=DSM 44701T), isolated from a smear-ripened cheese.</title>
        <authorList>
            <consortium name="US DOE Joint Genome Institute (JGI-PGF)"/>
            <person name="Walter F."/>
            <person name="Albersmeier A."/>
            <person name="Kalinowski J."/>
            <person name="Ruckert C."/>
        </authorList>
    </citation>
    <scope>NUCLEOTIDE SEQUENCE</scope>
    <source>
        <strain evidence="1">JCM 3086</strain>
    </source>
</reference>
<comment type="caution">
    <text evidence="1">The sequence shown here is derived from an EMBL/GenBank/DDBJ whole genome shotgun (WGS) entry which is preliminary data.</text>
</comment>
<dbReference type="EMBL" id="BMQA01000044">
    <property type="protein sequence ID" value="GGJ53458.1"/>
    <property type="molecule type" value="Genomic_DNA"/>
</dbReference>
<sequence length="62" mass="6788">MAVREEGFYPFSLNAAESAARFSAEFRVSEQSCWTVRVRERSIAVAVVGVLGGRLEAGGPRR</sequence>
<dbReference type="AlphaFoldDB" id="A0A917L9F4"/>